<name>A0ABV0UPQ8_9TELE</name>
<evidence type="ECO:0000313" key="1">
    <source>
        <dbReference type="EMBL" id="MEQ2246216.1"/>
    </source>
</evidence>
<dbReference type="Proteomes" id="UP001482620">
    <property type="component" value="Unassembled WGS sequence"/>
</dbReference>
<organism evidence="1 2">
    <name type="scientific">Ilyodon furcidens</name>
    <name type="common">goldbreast splitfin</name>
    <dbReference type="NCBI Taxonomy" id="33524"/>
    <lineage>
        <taxon>Eukaryota</taxon>
        <taxon>Metazoa</taxon>
        <taxon>Chordata</taxon>
        <taxon>Craniata</taxon>
        <taxon>Vertebrata</taxon>
        <taxon>Euteleostomi</taxon>
        <taxon>Actinopterygii</taxon>
        <taxon>Neopterygii</taxon>
        <taxon>Teleostei</taxon>
        <taxon>Neoteleostei</taxon>
        <taxon>Acanthomorphata</taxon>
        <taxon>Ovalentaria</taxon>
        <taxon>Atherinomorphae</taxon>
        <taxon>Cyprinodontiformes</taxon>
        <taxon>Goodeidae</taxon>
        <taxon>Ilyodon</taxon>
    </lineage>
</organism>
<reference evidence="1 2" key="1">
    <citation type="submission" date="2021-06" db="EMBL/GenBank/DDBJ databases">
        <authorList>
            <person name="Palmer J.M."/>
        </authorList>
    </citation>
    <scope>NUCLEOTIDE SEQUENCE [LARGE SCALE GENOMIC DNA]</scope>
    <source>
        <strain evidence="2">if_2019</strain>
        <tissue evidence="1">Muscle</tissue>
    </source>
</reference>
<gene>
    <name evidence="1" type="ORF">ILYODFUR_035990</name>
</gene>
<keyword evidence="2" id="KW-1185">Reference proteome</keyword>
<dbReference type="EMBL" id="JAHRIQ010076618">
    <property type="protein sequence ID" value="MEQ2246216.1"/>
    <property type="molecule type" value="Genomic_DNA"/>
</dbReference>
<sequence length="120" mass="13309">MQLPSGRSDFPQILNASPKPELCMTKDHMTCRSQSHPVATCGIEGRPRRWRAGGDARFPRSVHRPSCAELRGPSMLLAALIVVVLSVNCSCTTLMKIFSHFSWSHDQLVNTSLFTSHVAF</sequence>
<comment type="caution">
    <text evidence="1">The sequence shown here is derived from an EMBL/GenBank/DDBJ whole genome shotgun (WGS) entry which is preliminary data.</text>
</comment>
<protein>
    <submittedName>
        <fullName evidence="1">Uncharacterized protein</fullName>
    </submittedName>
</protein>
<accession>A0ABV0UPQ8</accession>
<evidence type="ECO:0000313" key="2">
    <source>
        <dbReference type="Proteomes" id="UP001482620"/>
    </source>
</evidence>
<proteinExistence type="predicted"/>